<organism evidence="2 3">
    <name type="scientific">Frigoriglobus tundricola</name>
    <dbReference type="NCBI Taxonomy" id="2774151"/>
    <lineage>
        <taxon>Bacteria</taxon>
        <taxon>Pseudomonadati</taxon>
        <taxon>Planctomycetota</taxon>
        <taxon>Planctomycetia</taxon>
        <taxon>Gemmatales</taxon>
        <taxon>Gemmataceae</taxon>
        <taxon>Frigoriglobus</taxon>
    </lineage>
</organism>
<evidence type="ECO:0000313" key="3">
    <source>
        <dbReference type="Proteomes" id="UP000503447"/>
    </source>
</evidence>
<sequence>MSLTNLTTVTTKTATVASAKLTTPADRIGLGFGAALAYPADSSLSLGQFPTPHNPEPEQVRSRQGRSATQMRKQMRAGGPDAVPPTGSVGCLPPGPRAARVAWPLTAGESWLVRPTDHSRNHLPEVRVVRSRIGRDCQSPDRQDDKRALLREVVLATAAGK</sequence>
<reference evidence="3" key="1">
    <citation type="submission" date="2020-05" db="EMBL/GenBank/DDBJ databases">
        <title>Frigoriglobus tundricola gen. nov., sp. nov., a psychrotolerant cellulolytic planctomycete of the family Gemmataceae with two divergent copies of 16S rRNA gene.</title>
        <authorList>
            <person name="Kulichevskaya I.S."/>
            <person name="Ivanova A.A."/>
            <person name="Naumoff D.G."/>
            <person name="Beletsky A.V."/>
            <person name="Rijpstra W.I.C."/>
            <person name="Sinninghe Damste J.S."/>
            <person name="Mardanov A.V."/>
            <person name="Ravin N.V."/>
            <person name="Dedysh S.N."/>
        </authorList>
    </citation>
    <scope>NUCLEOTIDE SEQUENCE [LARGE SCALE GENOMIC DNA]</scope>
    <source>
        <strain evidence="3">PL17</strain>
    </source>
</reference>
<dbReference type="EMBL" id="CP053452">
    <property type="protein sequence ID" value="QJW95928.1"/>
    <property type="molecule type" value="Genomic_DNA"/>
</dbReference>
<dbReference type="AlphaFoldDB" id="A0A6M5YPS3"/>
<accession>A0A6M5YPS3</accession>
<keyword evidence="3" id="KW-1185">Reference proteome</keyword>
<proteinExistence type="predicted"/>
<protein>
    <submittedName>
        <fullName evidence="2">Uncharacterized protein</fullName>
    </submittedName>
</protein>
<dbReference type="Proteomes" id="UP000503447">
    <property type="component" value="Chromosome"/>
</dbReference>
<evidence type="ECO:0000313" key="2">
    <source>
        <dbReference type="EMBL" id="QJW95928.1"/>
    </source>
</evidence>
<gene>
    <name evidence="2" type="ORF">FTUN_3482</name>
</gene>
<evidence type="ECO:0000256" key="1">
    <source>
        <dbReference type="SAM" id="MobiDB-lite"/>
    </source>
</evidence>
<dbReference type="KEGG" id="ftj:FTUN_3482"/>
<feature type="region of interest" description="Disordered" evidence="1">
    <location>
        <begin position="45"/>
        <end position="94"/>
    </location>
</feature>
<name>A0A6M5YPS3_9BACT</name>